<evidence type="ECO:0000313" key="2">
    <source>
        <dbReference type="EMBL" id="RZB28771.1"/>
    </source>
</evidence>
<dbReference type="SUPFAM" id="SSF143011">
    <property type="entry name" value="RelE-like"/>
    <property type="match status" value="1"/>
</dbReference>
<sequence length="107" mass="12988">MQKKKYKIDSSKRFIKKDAEKLKKSFTIKIKESAEKRLRKCDKEIQRRFAAKIRKLKENPGVHGKPLRGDLHGYWELYFENKFRIIYVINYNEKTVIIEAIKHKDEF</sequence>
<organism evidence="2 3">
    <name type="scientific">Candidatus Argoarchaeum ethanivorans</name>
    <dbReference type="NCBI Taxonomy" id="2608793"/>
    <lineage>
        <taxon>Archaea</taxon>
        <taxon>Methanobacteriati</taxon>
        <taxon>Methanobacteriota</taxon>
        <taxon>Stenosarchaea group</taxon>
        <taxon>Methanomicrobia</taxon>
        <taxon>Methanosarcinales</taxon>
        <taxon>Methanosarcinales incertae sedis</taxon>
        <taxon>GOM Arc I cluster</taxon>
        <taxon>Candidatus Argoarchaeum</taxon>
    </lineage>
</organism>
<reference evidence="3" key="1">
    <citation type="submission" date="2019-01" db="EMBL/GenBank/DDBJ databases">
        <title>Anaerobic oxidation of ethane by archaea from a marine hydrocarbon seep.</title>
        <authorList>
            <person name="Musat F."/>
        </authorList>
    </citation>
    <scope>NUCLEOTIDE SEQUENCE [LARGE SCALE GENOMIC DNA]</scope>
</reference>
<dbReference type="Gene3D" id="3.30.2310.20">
    <property type="entry name" value="RelE-like"/>
    <property type="match status" value="1"/>
</dbReference>
<dbReference type="InterPro" id="IPR007712">
    <property type="entry name" value="RelE/ParE_toxin"/>
</dbReference>
<accession>A0A8B3S0W1</accession>
<protein>
    <recommendedName>
        <fullName evidence="4">Addiction module toxin RelE</fullName>
    </recommendedName>
</protein>
<gene>
    <name evidence="2" type="ORF">AEth_01773</name>
</gene>
<keyword evidence="1" id="KW-1277">Toxin-antitoxin system</keyword>
<proteinExistence type="predicted"/>
<dbReference type="EMBL" id="RPGO01000035">
    <property type="protein sequence ID" value="RZB28771.1"/>
    <property type="molecule type" value="Genomic_DNA"/>
</dbReference>
<evidence type="ECO:0000256" key="1">
    <source>
        <dbReference type="ARBA" id="ARBA00022649"/>
    </source>
</evidence>
<dbReference type="InterPro" id="IPR035093">
    <property type="entry name" value="RelE/ParE_toxin_dom_sf"/>
</dbReference>
<dbReference type="Proteomes" id="UP000291831">
    <property type="component" value="Unassembled WGS sequence"/>
</dbReference>
<evidence type="ECO:0008006" key="4">
    <source>
        <dbReference type="Google" id="ProtNLM"/>
    </source>
</evidence>
<name>A0A8B3S0W1_9EURY</name>
<dbReference type="Pfam" id="PF05016">
    <property type="entry name" value="ParE_toxin"/>
    <property type="match status" value="1"/>
</dbReference>
<dbReference type="PANTHER" id="PTHR35601">
    <property type="entry name" value="TOXIN RELE"/>
    <property type="match status" value="1"/>
</dbReference>
<comment type="caution">
    <text evidence="2">The sequence shown here is derived from an EMBL/GenBank/DDBJ whole genome shotgun (WGS) entry which is preliminary data.</text>
</comment>
<dbReference type="AlphaFoldDB" id="A0A8B3S0W1"/>
<evidence type="ECO:0000313" key="3">
    <source>
        <dbReference type="Proteomes" id="UP000291831"/>
    </source>
</evidence>
<dbReference type="PANTHER" id="PTHR35601:SF1">
    <property type="entry name" value="TOXIN RELE"/>
    <property type="match status" value="1"/>
</dbReference>